<dbReference type="PANTHER" id="PTHR35572">
    <property type="entry name" value="PROTEIN CBG04538-RELATED"/>
    <property type="match status" value="1"/>
</dbReference>
<name>A0ABR1DRZ7_NECAM</name>
<feature type="domain" description="Abnormal cell migration protein 18-like fibronectin type I" evidence="3">
    <location>
        <begin position="103"/>
        <end position="159"/>
    </location>
</feature>
<dbReference type="InterPro" id="IPR055119">
    <property type="entry name" value="Mig18_Fn1"/>
</dbReference>
<sequence length="561" mass="59810">MQILLTLSLCALTMACVHKNEKYKDGDTWVVRSTFVMRCKINADGSWYTKVIGCKTLHGDIVDIGKVLTQGDTTYECTVMRDGRVEIKRTYKKSKQQTSCEGHNIGDSWVTQQNFRKTCTEDGARITECLTDAGIPVGLNQHLVLSGIVYTCTQYPNGTVIINREGLPTPSNFKDNLLPSEMELNRKEVAPSTLRSEHSSTKEQPPVKCVSGGKVYNPEDTWISENQFTKKCTSDGSVIILNCLIDDKVTINVDTELKVGRNMLLIWAAVIGLVAAGGYDTQQGGYEAAERNQPAPYPPVSAGNGNQQAYNSDGGKADDSFLSNIKNNNIFLGTGPILSALSPQTVEQSDAPRGYKQGGGKGYGGKPSGGHGKPGGGYGGRPSYPGPSRPSYPSPSPPSYPSPSPPSYPSPSPPSYPAPSPPSYPAPSPPSYPAPSPPSYPAPSPPSYPAPSPPSYPAPSPPSYPAPSPPSYPAPSPPSYPAPSPPSYPAPSPPSYPGPSPPSYDKPRTYPQPPQPYGGKQDVNGCYQQGEKAHPAPYVSAGGGDGLAYTNSRRFRAARRI</sequence>
<evidence type="ECO:0000259" key="3">
    <source>
        <dbReference type="Pfam" id="PF23003"/>
    </source>
</evidence>
<feature type="chain" id="PRO_5047324619" description="Abnormal cell migration protein 18-like fibronectin type I domain-containing protein" evidence="2">
    <location>
        <begin position="16"/>
        <end position="561"/>
    </location>
</feature>
<evidence type="ECO:0000256" key="2">
    <source>
        <dbReference type="SAM" id="SignalP"/>
    </source>
</evidence>
<gene>
    <name evidence="4" type="primary">Necator_chrV.g17447</name>
    <name evidence="4" type="ORF">RB195_012657</name>
</gene>
<dbReference type="EMBL" id="JAVFWL010000005">
    <property type="protein sequence ID" value="KAK6753192.1"/>
    <property type="molecule type" value="Genomic_DNA"/>
</dbReference>
<feature type="domain" description="Abnormal cell migration protein 18-like fibronectin type I" evidence="3">
    <location>
        <begin position="15"/>
        <end position="83"/>
    </location>
</feature>
<proteinExistence type="predicted"/>
<feature type="compositionally biased region" description="Basic and acidic residues" evidence="1">
    <location>
        <begin position="189"/>
        <end position="201"/>
    </location>
</feature>
<comment type="caution">
    <text evidence="4">The sequence shown here is derived from an EMBL/GenBank/DDBJ whole genome shotgun (WGS) entry which is preliminary data.</text>
</comment>
<evidence type="ECO:0000313" key="5">
    <source>
        <dbReference type="Proteomes" id="UP001303046"/>
    </source>
</evidence>
<protein>
    <recommendedName>
        <fullName evidence="3">Abnormal cell migration protein 18-like fibronectin type I domain-containing protein</fullName>
    </recommendedName>
</protein>
<dbReference type="PANTHER" id="PTHR35572:SF6">
    <property type="entry name" value="IG-LIKE DOMAIN-CONTAINING PROTEIN"/>
    <property type="match status" value="1"/>
</dbReference>
<feature type="compositionally biased region" description="Gly residues" evidence="1">
    <location>
        <begin position="356"/>
        <end position="380"/>
    </location>
</feature>
<dbReference type="PRINTS" id="PR01217">
    <property type="entry name" value="PRICHEXTENSN"/>
</dbReference>
<dbReference type="InterPro" id="IPR040282">
    <property type="entry name" value="Mig-18-like"/>
</dbReference>
<evidence type="ECO:0000256" key="1">
    <source>
        <dbReference type="SAM" id="MobiDB-lite"/>
    </source>
</evidence>
<dbReference type="Proteomes" id="UP001303046">
    <property type="component" value="Unassembled WGS sequence"/>
</dbReference>
<accession>A0ABR1DRZ7</accession>
<feature type="region of interest" description="Disordered" evidence="1">
    <location>
        <begin position="343"/>
        <end position="561"/>
    </location>
</feature>
<feature type="region of interest" description="Disordered" evidence="1">
    <location>
        <begin position="189"/>
        <end position="211"/>
    </location>
</feature>
<reference evidence="4 5" key="1">
    <citation type="submission" date="2023-08" db="EMBL/GenBank/DDBJ databases">
        <title>A Necator americanus chromosomal reference genome.</title>
        <authorList>
            <person name="Ilik V."/>
            <person name="Petrzelkova K.J."/>
            <person name="Pardy F."/>
            <person name="Fuh T."/>
            <person name="Niatou-Singa F.S."/>
            <person name="Gouil Q."/>
            <person name="Baker L."/>
            <person name="Ritchie M.E."/>
            <person name="Jex A.R."/>
            <person name="Gazzola D."/>
            <person name="Li H."/>
            <person name="Toshio Fujiwara R."/>
            <person name="Zhan B."/>
            <person name="Aroian R.V."/>
            <person name="Pafco B."/>
            <person name="Schwarz E.M."/>
        </authorList>
    </citation>
    <scope>NUCLEOTIDE SEQUENCE [LARGE SCALE GENOMIC DNA]</scope>
    <source>
        <strain evidence="4 5">Aroian</strain>
        <tissue evidence="4">Whole animal</tissue>
    </source>
</reference>
<feature type="compositionally biased region" description="Pro residues" evidence="1">
    <location>
        <begin position="384"/>
        <end position="516"/>
    </location>
</feature>
<dbReference type="Pfam" id="PF23003">
    <property type="entry name" value="Fn1_2"/>
    <property type="match status" value="3"/>
</dbReference>
<organism evidence="4 5">
    <name type="scientific">Necator americanus</name>
    <name type="common">Human hookworm</name>
    <dbReference type="NCBI Taxonomy" id="51031"/>
    <lineage>
        <taxon>Eukaryota</taxon>
        <taxon>Metazoa</taxon>
        <taxon>Ecdysozoa</taxon>
        <taxon>Nematoda</taxon>
        <taxon>Chromadorea</taxon>
        <taxon>Rhabditida</taxon>
        <taxon>Rhabditina</taxon>
        <taxon>Rhabditomorpha</taxon>
        <taxon>Strongyloidea</taxon>
        <taxon>Ancylostomatidae</taxon>
        <taxon>Bunostominae</taxon>
        <taxon>Necator</taxon>
    </lineage>
</organism>
<keyword evidence="5" id="KW-1185">Reference proteome</keyword>
<evidence type="ECO:0000313" key="4">
    <source>
        <dbReference type="EMBL" id="KAK6753192.1"/>
    </source>
</evidence>
<feature type="domain" description="Abnormal cell migration protein 18-like fibronectin type I" evidence="3">
    <location>
        <begin position="207"/>
        <end position="258"/>
    </location>
</feature>
<feature type="signal peptide" evidence="2">
    <location>
        <begin position="1"/>
        <end position="15"/>
    </location>
</feature>
<keyword evidence="2" id="KW-0732">Signal</keyword>
<feature type="region of interest" description="Disordered" evidence="1">
    <location>
        <begin position="287"/>
        <end position="317"/>
    </location>
</feature>